<keyword evidence="2" id="KW-1185">Reference proteome</keyword>
<evidence type="ECO:0000313" key="2">
    <source>
        <dbReference type="Proteomes" id="UP001630127"/>
    </source>
</evidence>
<evidence type="ECO:0008006" key="3">
    <source>
        <dbReference type="Google" id="ProtNLM"/>
    </source>
</evidence>
<protein>
    <recommendedName>
        <fullName evidence="3">CCHC-type domain-containing protein</fullName>
    </recommendedName>
</protein>
<gene>
    <name evidence="1" type="ORF">ACH5RR_039789</name>
</gene>
<dbReference type="AlphaFoldDB" id="A0ABD2Y1S2"/>
<dbReference type="Proteomes" id="UP001630127">
    <property type="component" value="Unassembled WGS sequence"/>
</dbReference>
<accession>A0ABD2Y1S2</accession>
<name>A0ABD2Y1S2_9GENT</name>
<organism evidence="1 2">
    <name type="scientific">Cinchona calisaya</name>
    <dbReference type="NCBI Taxonomy" id="153742"/>
    <lineage>
        <taxon>Eukaryota</taxon>
        <taxon>Viridiplantae</taxon>
        <taxon>Streptophyta</taxon>
        <taxon>Embryophyta</taxon>
        <taxon>Tracheophyta</taxon>
        <taxon>Spermatophyta</taxon>
        <taxon>Magnoliopsida</taxon>
        <taxon>eudicotyledons</taxon>
        <taxon>Gunneridae</taxon>
        <taxon>Pentapetalae</taxon>
        <taxon>asterids</taxon>
        <taxon>lamiids</taxon>
        <taxon>Gentianales</taxon>
        <taxon>Rubiaceae</taxon>
        <taxon>Cinchonoideae</taxon>
        <taxon>Cinchoneae</taxon>
        <taxon>Cinchona</taxon>
    </lineage>
</organism>
<dbReference type="EMBL" id="JBJUIK010000016">
    <property type="protein sequence ID" value="KAL3500696.1"/>
    <property type="molecule type" value="Genomic_DNA"/>
</dbReference>
<sequence length="96" mass="10672">MSLLSGLGSKFSELRYNILRSKEMPLYDEVIGMVEKEILARKLYDIPKAERIALIEENGSIAHANASTHVGNNNQGNMTPPKCKKCGKIGYLEKCC</sequence>
<reference evidence="1 2" key="1">
    <citation type="submission" date="2024-11" db="EMBL/GenBank/DDBJ databases">
        <title>A near-complete genome assembly of Cinchona calisaya.</title>
        <authorList>
            <person name="Lian D.C."/>
            <person name="Zhao X.W."/>
            <person name="Wei L."/>
        </authorList>
    </citation>
    <scope>NUCLEOTIDE SEQUENCE [LARGE SCALE GENOMIC DNA]</scope>
    <source>
        <tissue evidence="1">Nenye</tissue>
    </source>
</reference>
<comment type="caution">
    <text evidence="1">The sequence shown here is derived from an EMBL/GenBank/DDBJ whole genome shotgun (WGS) entry which is preliminary data.</text>
</comment>
<proteinExistence type="predicted"/>
<evidence type="ECO:0000313" key="1">
    <source>
        <dbReference type="EMBL" id="KAL3500696.1"/>
    </source>
</evidence>